<name>A0A1D8ASP9_9BACT</name>
<sequence>MTPEPPDDAPGVPGFRTWRGVYWFVLGCFVLVVLALTLFSRLFA</sequence>
<reference evidence="2 3" key="1">
    <citation type="submission" date="2016-06" db="EMBL/GenBank/DDBJ databases">
        <title>Three novel species with peptidoglycan cell walls form the new genus Lacunisphaera gen. nov. in the family Opitutaceae of the verrucomicrobial subdivision 4.</title>
        <authorList>
            <person name="Rast P."/>
            <person name="Gloeckner I."/>
            <person name="Jogler M."/>
            <person name="Boedeker C."/>
            <person name="Jeske O."/>
            <person name="Wiegand S."/>
            <person name="Reinhardt R."/>
            <person name="Schumann P."/>
            <person name="Rohde M."/>
            <person name="Spring S."/>
            <person name="Gloeckner F.O."/>
            <person name="Jogler C."/>
        </authorList>
    </citation>
    <scope>NUCLEOTIDE SEQUENCE [LARGE SCALE GENOMIC DNA]</scope>
    <source>
        <strain evidence="2 3">IG16b</strain>
    </source>
</reference>
<keyword evidence="1" id="KW-0812">Transmembrane</keyword>
<proteinExistence type="predicted"/>
<evidence type="ECO:0000256" key="1">
    <source>
        <dbReference type="SAM" id="Phobius"/>
    </source>
</evidence>
<keyword evidence="1" id="KW-0472">Membrane</keyword>
<keyword evidence="1" id="KW-1133">Transmembrane helix</keyword>
<dbReference type="EMBL" id="CP016094">
    <property type="protein sequence ID" value="AOS43929.1"/>
    <property type="molecule type" value="Genomic_DNA"/>
</dbReference>
<keyword evidence="3" id="KW-1185">Reference proteome</keyword>
<accession>A0A1D8ASP9</accession>
<evidence type="ECO:0000313" key="2">
    <source>
        <dbReference type="EMBL" id="AOS43929.1"/>
    </source>
</evidence>
<protein>
    <submittedName>
        <fullName evidence="2">Uncharacterized protein</fullName>
    </submittedName>
</protein>
<dbReference type="AlphaFoldDB" id="A0A1D8ASP9"/>
<organism evidence="2 3">
    <name type="scientific">Lacunisphaera limnophila</name>
    <dbReference type="NCBI Taxonomy" id="1838286"/>
    <lineage>
        <taxon>Bacteria</taxon>
        <taxon>Pseudomonadati</taxon>
        <taxon>Verrucomicrobiota</taxon>
        <taxon>Opitutia</taxon>
        <taxon>Opitutales</taxon>
        <taxon>Opitutaceae</taxon>
        <taxon>Lacunisphaera</taxon>
    </lineage>
</organism>
<dbReference type="KEGG" id="obg:Verru16b_00987"/>
<dbReference type="Proteomes" id="UP000095228">
    <property type="component" value="Chromosome"/>
</dbReference>
<feature type="transmembrane region" description="Helical" evidence="1">
    <location>
        <begin position="20"/>
        <end position="39"/>
    </location>
</feature>
<gene>
    <name evidence="2" type="ORF">Verru16b_00987</name>
</gene>
<evidence type="ECO:0000313" key="3">
    <source>
        <dbReference type="Proteomes" id="UP000095228"/>
    </source>
</evidence>
<dbReference type="RefSeq" id="WP_257785153.1">
    <property type="nucleotide sequence ID" value="NZ_CP016094.1"/>
</dbReference>